<name>A0A396YSI8_9LEPT</name>
<keyword evidence="1" id="KW-0812">Transmembrane</keyword>
<evidence type="ECO:0000313" key="2">
    <source>
        <dbReference type="EMBL" id="RHX85545.1"/>
    </source>
</evidence>
<proteinExistence type="predicted"/>
<gene>
    <name evidence="2" type="ORF">DLM75_20310</name>
</gene>
<accession>A0A396YSI8</accession>
<dbReference type="EMBL" id="QHCT01000008">
    <property type="protein sequence ID" value="RHX85545.1"/>
    <property type="molecule type" value="Genomic_DNA"/>
</dbReference>
<keyword evidence="1" id="KW-1133">Transmembrane helix</keyword>
<evidence type="ECO:0008006" key="4">
    <source>
        <dbReference type="Google" id="ProtNLM"/>
    </source>
</evidence>
<protein>
    <recommendedName>
        <fullName evidence="4">Permease</fullName>
    </recommendedName>
</protein>
<keyword evidence="1" id="KW-0472">Membrane</keyword>
<feature type="transmembrane region" description="Helical" evidence="1">
    <location>
        <begin position="12"/>
        <end position="38"/>
    </location>
</feature>
<evidence type="ECO:0000256" key="1">
    <source>
        <dbReference type="SAM" id="Phobius"/>
    </source>
</evidence>
<evidence type="ECO:0000313" key="3">
    <source>
        <dbReference type="Proteomes" id="UP000265798"/>
    </source>
</evidence>
<organism evidence="2 3">
    <name type="scientific">Leptospira stimsonii</name>
    <dbReference type="NCBI Taxonomy" id="2202203"/>
    <lineage>
        <taxon>Bacteria</taxon>
        <taxon>Pseudomonadati</taxon>
        <taxon>Spirochaetota</taxon>
        <taxon>Spirochaetia</taxon>
        <taxon>Leptospirales</taxon>
        <taxon>Leptospiraceae</taxon>
        <taxon>Leptospira</taxon>
    </lineage>
</organism>
<comment type="caution">
    <text evidence="2">The sequence shown here is derived from an EMBL/GenBank/DDBJ whole genome shotgun (WGS) entry which is preliminary data.</text>
</comment>
<dbReference type="AlphaFoldDB" id="A0A396YSI8"/>
<dbReference type="Proteomes" id="UP000265798">
    <property type="component" value="Unassembled WGS sequence"/>
</dbReference>
<sequence length="61" mass="6075">MTFAATVEMIGSLSVAVIFEILGPVFAILGAIAIALIATIELMELTGAISPPSGGKFGPGV</sequence>
<reference evidence="3" key="1">
    <citation type="submission" date="2018-05" db="EMBL/GenBank/DDBJ databases">
        <title>Leptospira yasudae sp. nov. and Leptospira stimsonii sp. nov., two pathogenic species of the genus Leptospira isolated from environmental sources.</title>
        <authorList>
            <person name="Casanovas-Massana A."/>
            <person name="Hamond C."/>
            <person name="Santos L.A."/>
            <person name="Hacker K.P."/>
            <person name="Balassiano I."/>
            <person name="Medeiros M.A."/>
            <person name="Reis M.G."/>
            <person name="Ko A.I."/>
            <person name="Wunder E.A."/>
        </authorList>
    </citation>
    <scope>NUCLEOTIDE SEQUENCE [LARGE SCALE GENOMIC DNA]</scope>
    <source>
        <strain evidence="3">Yale</strain>
    </source>
</reference>